<proteinExistence type="inferred from homology"/>
<sequence>MKRVGVISDTHGLLRESAAAALHGCDMILHAGDIGHQGIVDTLASIAPVVAVRGNMDRGEWADRLPVFETVTVAGADIYMLHDLLALDLDPAGYFAVVIHGHTHAPSGTTRDGVLYFNPGSAGPRRSSLPVSVGLLTIDDASVKGTWVMLDA</sequence>
<dbReference type="KEGG" id="dol:Dole_0324"/>
<dbReference type="InterPro" id="IPR024654">
    <property type="entry name" value="Calcineurin-like_PHP_lpxH"/>
</dbReference>
<evidence type="ECO:0000256" key="1">
    <source>
        <dbReference type="ARBA" id="ARBA00008950"/>
    </source>
</evidence>
<keyword evidence="2" id="KW-0479">Metal-binding</keyword>
<dbReference type="HOGENOM" id="CLU_063749_3_1_7"/>
<dbReference type="Pfam" id="PF12850">
    <property type="entry name" value="Metallophos_2"/>
    <property type="match status" value="1"/>
</dbReference>
<dbReference type="eggNOG" id="COG0622">
    <property type="taxonomic scope" value="Bacteria"/>
</dbReference>
<dbReference type="NCBIfam" id="TIGR00040">
    <property type="entry name" value="yfcE"/>
    <property type="match status" value="1"/>
</dbReference>
<dbReference type="EC" id="3.1.4.-" evidence="2"/>
<comment type="cofactor">
    <cofactor evidence="2">
        <name>a divalent metal cation</name>
        <dbReference type="ChEBI" id="CHEBI:60240"/>
    </cofactor>
</comment>
<evidence type="ECO:0000313" key="5">
    <source>
        <dbReference type="Proteomes" id="UP000008561"/>
    </source>
</evidence>
<dbReference type="AlphaFoldDB" id="A8ZSX0"/>
<accession>A8ZSX0</accession>
<keyword evidence="5" id="KW-1185">Reference proteome</keyword>
<dbReference type="GO" id="GO:0046872">
    <property type="term" value="F:metal ion binding"/>
    <property type="evidence" value="ECO:0007669"/>
    <property type="project" value="UniProtKB-KW"/>
</dbReference>
<protein>
    <recommendedName>
        <fullName evidence="2">Phosphoesterase</fullName>
        <ecNumber evidence="2">3.1.4.-</ecNumber>
    </recommendedName>
</protein>
<gene>
    <name evidence="4" type="ordered locus">Dole_0324</name>
</gene>
<dbReference type="GO" id="GO:0016787">
    <property type="term" value="F:hydrolase activity"/>
    <property type="evidence" value="ECO:0007669"/>
    <property type="project" value="UniProtKB-UniRule"/>
</dbReference>
<dbReference type="InterPro" id="IPR000979">
    <property type="entry name" value="Phosphodiesterase_MJ0936/Vps29"/>
</dbReference>
<comment type="similarity">
    <text evidence="1 2">Belongs to the metallophosphoesterase superfamily. YfcE family.</text>
</comment>
<dbReference type="PANTHER" id="PTHR11124">
    <property type="entry name" value="VACUOLAR SORTING PROTEIN VPS29"/>
    <property type="match status" value="1"/>
</dbReference>
<feature type="domain" description="Calcineurin-like phosphoesterase" evidence="3">
    <location>
        <begin position="3"/>
        <end position="140"/>
    </location>
</feature>
<dbReference type="EMBL" id="CP000859">
    <property type="protein sequence ID" value="ABW66134.1"/>
    <property type="molecule type" value="Genomic_DNA"/>
</dbReference>
<dbReference type="OrthoDB" id="9785951at2"/>
<evidence type="ECO:0000313" key="4">
    <source>
        <dbReference type="EMBL" id="ABW66134.1"/>
    </source>
</evidence>
<organism evidence="4 5">
    <name type="scientific">Desulfosudis oleivorans (strain DSM 6200 / JCM 39069 / Hxd3)</name>
    <name type="common">Desulfococcus oleovorans</name>
    <dbReference type="NCBI Taxonomy" id="96561"/>
    <lineage>
        <taxon>Bacteria</taxon>
        <taxon>Pseudomonadati</taxon>
        <taxon>Thermodesulfobacteriota</taxon>
        <taxon>Desulfobacteria</taxon>
        <taxon>Desulfobacterales</taxon>
        <taxon>Desulfosudaceae</taxon>
        <taxon>Desulfosudis</taxon>
    </lineage>
</organism>
<dbReference type="RefSeq" id="WP_012173753.1">
    <property type="nucleotide sequence ID" value="NC_009943.1"/>
</dbReference>
<dbReference type="InterPro" id="IPR029052">
    <property type="entry name" value="Metallo-depent_PP-like"/>
</dbReference>
<evidence type="ECO:0000256" key="2">
    <source>
        <dbReference type="RuleBase" id="RU362039"/>
    </source>
</evidence>
<dbReference type="Proteomes" id="UP000008561">
    <property type="component" value="Chromosome"/>
</dbReference>
<dbReference type="SUPFAM" id="SSF56300">
    <property type="entry name" value="Metallo-dependent phosphatases"/>
    <property type="match status" value="1"/>
</dbReference>
<dbReference type="Gene3D" id="3.60.21.10">
    <property type="match status" value="1"/>
</dbReference>
<evidence type="ECO:0000259" key="3">
    <source>
        <dbReference type="Pfam" id="PF12850"/>
    </source>
</evidence>
<dbReference type="STRING" id="96561.Dole_0324"/>
<name>A8ZSX0_DESOH</name>
<reference evidence="4 5" key="1">
    <citation type="submission" date="2007-10" db="EMBL/GenBank/DDBJ databases">
        <title>Complete sequence of Desulfococcus oleovorans Hxd3.</title>
        <authorList>
            <consortium name="US DOE Joint Genome Institute"/>
            <person name="Copeland A."/>
            <person name="Lucas S."/>
            <person name="Lapidus A."/>
            <person name="Barry K."/>
            <person name="Glavina del Rio T."/>
            <person name="Dalin E."/>
            <person name="Tice H."/>
            <person name="Pitluck S."/>
            <person name="Kiss H."/>
            <person name="Brettin T."/>
            <person name="Bruce D."/>
            <person name="Detter J.C."/>
            <person name="Han C."/>
            <person name="Schmutz J."/>
            <person name="Larimer F."/>
            <person name="Land M."/>
            <person name="Hauser L."/>
            <person name="Kyrpides N."/>
            <person name="Kim E."/>
            <person name="Wawrik B."/>
            <person name="Richardson P."/>
        </authorList>
    </citation>
    <scope>NUCLEOTIDE SEQUENCE [LARGE SCALE GENOMIC DNA]</scope>
    <source>
        <strain evidence="5">DSM 6200 / JCM 39069 / Hxd3</strain>
    </source>
</reference>